<sequence length="110" mass="12503">MRFPSLNSDPPSNLVHLIDKNFASELHMIGQQSLEPKQTAHDQAVLSKQMEQMVLLIILKLQPSWWLENPTINQTKLHSCTTSNFCNQQVSILVLRPFYAPPGSLSCQMK</sequence>
<keyword evidence="2" id="KW-1185">Reference proteome</keyword>
<reference evidence="1" key="1">
    <citation type="submission" date="2022-06" db="EMBL/GenBank/DDBJ databases">
        <authorList>
            <consortium name="SYNGENTA / RWTH Aachen University"/>
        </authorList>
    </citation>
    <scope>NUCLEOTIDE SEQUENCE</scope>
</reference>
<evidence type="ECO:0000313" key="1">
    <source>
        <dbReference type="EMBL" id="CAH7672556.1"/>
    </source>
</evidence>
<dbReference type="AlphaFoldDB" id="A0AAV0AU31"/>
<name>A0AAV0AU31_PHAPC</name>
<evidence type="ECO:0000313" key="2">
    <source>
        <dbReference type="Proteomes" id="UP001153365"/>
    </source>
</evidence>
<proteinExistence type="predicted"/>
<protein>
    <submittedName>
        <fullName evidence="1">Uncharacterized protein</fullName>
    </submittedName>
</protein>
<dbReference type="EMBL" id="CALTRL010001456">
    <property type="protein sequence ID" value="CAH7672556.1"/>
    <property type="molecule type" value="Genomic_DNA"/>
</dbReference>
<gene>
    <name evidence="1" type="ORF">PPACK8108_LOCUS7376</name>
</gene>
<organism evidence="1 2">
    <name type="scientific">Phakopsora pachyrhizi</name>
    <name type="common">Asian soybean rust disease fungus</name>
    <dbReference type="NCBI Taxonomy" id="170000"/>
    <lineage>
        <taxon>Eukaryota</taxon>
        <taxon>Fungi</taxon>
        <taxon>Dikarya</taxon>
        <taxon>Basidiomycota</taxon>
        <taxon>Pucciniomycotina</taxon>
        <taxon>Pucciniomycetes</taxon>
        <taxon>Pucciniales</taxon>
        <taxon>Phakopsoraceae</taxon>
        <taxon>Phakopsora</taxon>
    </lineage>
</organism>
<comment type="caution">
    <text evidence="1">The sequence shown here is derived from an EMBL/GenBank/DDBJ whole genome shotgun (WGS) entry which is preliminary data.</text>
</comment>
<dbReference type="Proteomes" id="UP001153365">
    <property type="component" value="Unassembled WGS sequence"/>
</dbReference>
<accession>A0AAV0AU31</accession>